<name>A0A183IME6_9BILA</name>
<feature type="compositionally biased region" description="Basic and acidic residues" evidence="1">
    <location>
        <begin position="7"/>
        <end position="17"/>
    </location>
</feature>
<evidence type="ECO:0000256" key="1">
    <source>
        <dbReference type="SAM" id="MobiDB-lite"/>
    </source>
</evidence>
<dbReference type="AlphaFoldDB" id="A0A183IME6"/>
<keyword evidence="2" id="KW-1133">Transmembrane helix</keyword>
<feature type="region of interest" description="Disordered" evidence="1">
    <location>
        <begin position="105"/>
        <end position="126"/>
    </location>
</feature>
<reference evidence="5" key="1">
    <citation type="submission" date="2016-06" db="UniProtKB">
        <authorList>
            <consortium name="WormBaseParasite"/>
        </authorList>
    </citation>
    <scope>IDENTIFICATION</scope>
</reference>
<feature type="transmembrane region" description="Helical" evidence="2">
    <location>
        <begin position="51"/>
        <end position="72"/>
    </location>
</feature>
<evidence type="ECO:0000313" key="4">
    <source>
        <dbReference type="Proteomes" id="UP000270296"/>
    </source>
</evidence>
<keyword evidence="2" id="KW-0812">Transmembrane</keyword>
<feature type="region of interest" description="Disordered" evidence="1">
    <location>
        <begin position="1"/>
        <end position="25"/>
    </location>
</feature>
<evidence type="ECO:0000313" key="5">
    <source>
        <dbReference type="WBParaSite" id="SBAD_0000498801-mRNA-1"/>
    </source>
</evidence>
<accession>A0A183IME6</accession>
<reference evidence="3 4" key="2">
    <citation type="submission" date="2018-11" db="EMBL/GenBank/DDBJ databases">
        <authorList>
            <consortium name="Pathogen Informatics"/>
        </authorList>
    </citation>
    <scope>NUCLEOTIDE SEQUENCE [LARGE SCALE GENOMIC DNA]</scope>
</reference>
<proteinExistence type="predicted"/>
<sequence length="126" mass="14197">MECQRCTSDDYDHDERQGAVAAASAAAVDEDQGTLYEELDPECDDDSQRGILLPIFVAMIAISLVAFLFWMIDRSKRRQKLLAEQRRLALKARREAEVSAIDAALANYDSEQHDSQTDSRFRSPGE</sequence>
<gene>
    <name evidence="3" type="ORF">SBAD_LOCUS4792</name>
</gene>
<evidence type="ECO:0000313" key="3">
    <source>
        <dbReference type="EMBL" id="VDP05409.1"/>
    </source>
</evidence>
<keyword evidence="4" id="KW-1185">Reference proteome</keyword>
<organism evidence="5">
    <name type="scientific">Soboliphyme baturini</name>
    <dbReference type="NCBI Taxonomy" id="241478"/>
    <lineage>
        <taxon>Eukaryota</taxon>
        <taxon>Metazoa</taxon>
        <taxon>Ecdysozoa</taxon>
        <taxon>Nematoda</taxon>
        <taxon>Enoplea</taxon>
        <taxon>Dorylaimia</taxon>
        <taxon>Dioctophymatida</taxon>
        <taxon>Dioctophymatoidea</taxon>
        <taxon>Soboliphymatidae</taxon>
        <taxon>Soboliphyme</taxon>
    </lineage>
</organism>
<dbReference type="WBParaSite" id="SBAD_0000498801-mRNA-1">
    <property type="protein sequence ID" value="SBAD_0000498801-mRNA-1"/>
    <property type="gene ID" value="SBAD_0000498801"/>
</dbReference>
<keyword evidence="2" id="KW-0472">Membrane</keyword>
<evidence type="ECO:0000256" key="2">
    <source>
        <dbReference type="SAM" id="Phobius"/>
    </source>
</evidence>
<protein>
    <submittedName>
        <fullName evidence="5">Transmembrane protein</fullName>
    </submittedName>
</protein>
<dbReference type="Proteomes" id="UP000270296">
    <property type="component" value="Unassembled WGS sequence"/>
</dbReference>
<dbReference type="EMBL" id="UZAM01008546">
    <property type="protein sequence ID" value="VDP05409.1"/>
    <property type="molecule type" value="Genomic_DNA"/>
</dbReference>
<feature type="compositionally biased region" description="Basic and acidic residues" evidence="1">
    <location>
        <begin position="110"/>
        <end position="126"/>
    </location>
</feature>